<dbReference type="Proteomes" id="UP000182192">
    <property type="component" value="Unassembled WGS sequence"/>
</dbReference>
<reference evidence="2 3" key="1">
    <citation type="submission" date="2016-10" db="EMBL/GenBank/DDBJ databases">
        <authorList>
            <person name="de Groot N.N."/>
        </authorList>
    </citation>
    <scope>NUCLEOTIDE SEQUENCE [LARGE SCALE GENOMIC DNA]</scope>
    <source>
        <strain evidence="2 3">AR67</strain>
    </source>
</reference>
<evidence type="ECO:0000256" key="1">
    <source>
        <dbReference type="SAM" id="SignalP"/>
    </source>
</evidence>
<evidence type="ECO:0008006" key="4">
    <source>
        <dbReference type="Google" id="ProtNLM"/>
    </source>
</evidence>
<gene>
    <name evidence="2" type="ORF">SAMN02910406_01605</name>
</gene>
<dbReference type="EMBL" id="FOKQ01000011">
    <property type="protein sequence ID" value="SFC36293.1"/>
    <property type="molecule type" value="Genomic_DNA"/>
</dbReference>
<dbReference type="RefSeq" id="WP_074961049.1">
    <property type="nucleotide sequence ID" value="NZ_FOKQ01000011.1"/>
</dbReference>
<dbReference type="AlphaFoldDB" id="A0A1I1IRC5"/>
<evidence type="ECO:0000313" key="2">
    <source>
        <dbReference type="EMBL" id="SFC36293.1"/>
    </source>
</evidence>
<protein>
    <recommendedName>
        <fullName evidence="4">Lipoprotein</fullName>
    </recommendedName>
</protein>
<dbReference type="OrthoDB" id="1820223at2"/>
<feature type="chain" id="PRO_5038464176" description="Lipoprotein" evidence="1">
    <location>
        <begin position="20"/>
        <end position="182"/>
    </location>
</feature>
<feature type="signal peptide" evidence="1">
    <location>
        <begin position="1"/>
        <end position="19"/>
    </location>
</feature>
<name>A0A1I1IRC5_RUMAL</name>
<accession>A0A1I1IRC5</accession>
<dbReference type="PROSITE" id="PS51257">
    <property type="entry name" value="PROKAR_LIPOPROTEIN"/>
    <property type="match status" value="1"/>
</dbReference>
<proteinExistence type="predicted"/>
<organism evidence="2 3">
    <name type="scientific">Ruminococcus albus</name>
    <dbReference type="NCBI Taxonomy" id="1264"/>
    <lineage>
        <taxon>Bacteria</taxon>
        <taxon>Bacillati</taxon>
        <taxon>Bacillota</taxon>
        <taxon>Clostridia</taxon>
        <taxon>Eubacteriales</taxon>
        <taxon>Oscillospiraceae</taxon>
        <taxon>Ruminococcus</taxon>
    </lineage>
</organism>
<evidence type="ECO:0000313" key="3">
    <source>
        <dbReference type="Proteomes" id="UP000182192"/>
    </source>
</evidence>
<sequence>MNMKRKIALAAVCFVISLASCTKSSFIEENKKSAAANDVDFMISTEGEDITSDMMTTDGLTVSTRETFAVIPAEAEKSFDRVIKSIDKNFPKAGKDVKRFYGYLGEQQIDGTDCYVFEVFDSEDGDRELVMTAAITSDNSRVYAFNEESATFWLLEQYSDRVKADYSWTMTKDADEVTTDEE</sequence>
<keyword evidence="1" id="KW-0732">Signal</keyword>